<organism evidence="2 3">
    <name type="scientific">Chryseobacterium ureilyticum</name>
    <dbReference type="NCBI Taxonomy" id="373668"/>
    <lineage>
        <taxon>Bacteria</taxon>
        <taxon>Pseudomonadati</taxon>
        <taxon>Bacteroidota</taxon>
        <taxon>Flavobacteriia</taxon>
        <taxon>Flavobacteriales</taxon>
        <taxon>Weeksellaceae</taxon>
        <taxon>Chryseobacterium group</taxon>
        <taxon>Chryseobacterium</taxon>
    </lineage>
</organism>
<keyword evidence="3" id="KW-1185">Reference proteome</keyword>
<evidence type="ECO:0000256" key="1">
    <source>
        <dbReference type="SAM" id="Phobius"/>
    </source>
</evidence>
<evidence type="ECO:0000313" key="3">
    <source>
        <dbReference type="Proteomes" id="UP000186744"/>
    </source>
</evidence>
<sequence>MKTIFSFIVYFLFIGALVSCKARKPSPPAVIENTKETIITVRDTIFKVDADSSYYQAYIECVNGTPVLNETTNTKNNSKPGIVLDKPKVKITGELLTVQCDKKAQALFKQWREVYIKEHEQKPIYVEIPVHVETPLNWFQNVQIWLGRIFLFLIAIVSLVFILRWKKVI</sequence>
<accession>A0A1N7QSZ6</accession>
<keyword evidence="1" id="KW-0812">Transmembrane</keyword>
<dbReference type="OrthoDB" id="1261306at2"/>
<dbReference type="Proteomes" id="UP000186744">
    <property type="component" value="Unassembled WGS sequence"/>
</dbReference>
<keyword evidence="1" id="KW-0472">Membrane</keyword>
<dbReference type="AlphaFoldDB" id="A0A1N7QSZ6"/>
<reference evidence="3" key="1">
    <citation type="submission" date="2017-01" db="EMBL/GenBank/DDBJ databases">
        <authorList>
            <person name="Varghese N."/>
            <person name="Submissions S."/>
        </authorList>
    </citation>
    <scope>NUCLEOTIDE SEQUENCE [LARGE SCALE GENOMIC DNA]</scope>
    <source>
        <strain evidence="3">DSM 18017</strain>
    </source>
</reference>
<feature type="transmembrane region" description="Helical" evidence="1">
    <location>
        <begin position="145"/>
        <end position="163"/>
    </location>
</feature>
<name>A0A1N7QSZ6_9FLAO</name>
<dbReference type="EMBL" id="FTOL01000015">
    <property type="protein sequence ID" value="SIT25607.1"/>
    <property type="molecule type" value="Genomic_DNA"/>
</dbReference>
<dbReference type="STRING" id="373668.SAMN05421786_11538"/>
<evidence type="ECO:0000313" key="2">
    <source>
        <dbReference type="EMBL" id="SIT25607.1"/>
    </source>
</evidence>
<evidence type="ECO:0008006" key="4">
    <source>
        <dbReference type="Google" id="ProtNLM"/>
    </source>
</evidence>
<dbReference type="PROSITE" id="PS51257">
    <property type="entry name" value="PROKAR_LIPOPROTEIN"/>
    <property type="match status" value="1"/>
</dbReference>
<protein>
    <recommendedName>
        <fullName evidence="4">Lipoprotein</fullName>
    </recommendedName>
</protein>
<proteinExistence type="predicted"/>
<dbReference type="RefSeq" id="WP_076554150.1">
    <property type="nucleotide sequence ID" value="NZ_FTOL01000015.1"/>
</dbReference>
<gene>
    <name evidence="2" type="ORF">SAMN05421786_11538</name>
</gene>
<keyword evidence="1" id="KW-1133">Transmembrane helix</keyword>